<accession>A0A9D3PFB1</accession>
<feature type="transmembrane region" description="Helical" evidence="7">
    <location>
        <begin position="29"/>
        <end position="47"/>
    </location>
</feature>
<feature type="transmembrane region" description="Helical" evidence="7">
    <location>
        <begin position="74"/>
        <end position="92"/>
    </location>
</feature>
<dbReference type="PANTHER" id="PTHR12479">
    <property type="entry name" value="LYSOSOMAL-ASSOCIATED TRANSMEMBRANE PROTEIN"/>
    <property type="match status" value="1"/>
</dbReference>
<feature type="transmembrane region" description="Helical" evidence="7">
    <location>
        <begin position="151"/>
        <end position="168"/>
    </location>
</feature>
<evidence type="ECO:0000256" key="1">
    <source>
        <dbReference type="ARBA" id="ARBA00004127"/>
    </source>
</evidence>
<dbReference type="AlphaFoldDB" id="A0A9D3PFB1"/>
<evidence type="ECO:0000256" key="3">
    <source>
        <dbReference type="ARBA" id="ARBA00022448"/>
    </source>
</evidence>
<feature type="transmembrane region" description="Helical" evidence="7">
    <location>
        <begin position="99"/>
        <end position="118"/>
    </location>
</feature>
<sequence>MSDPSAVHLALFSRSLCCNVRTATVAFTVYYLVSSLLVCVDMTVWVFNGNDMCGFIHSEHLTHGQQMFDTTSNFLLLVVMMISCIFVLVGLHKGCSHQLVPFIVQLYLDVALSVMSLFSSPWGLPGTPTYEESVKLVLYFTGEKELGREEMARFTLIFGVLFVLYLLMKVYMAHVVTRCYYVLRMAAEASKSQGVEKGVSVELPSYDEALKLPPKDEPPAYQLP</sequence>
<protein>
    <recommendedName>
        <fullName evidence="10">Lysosomal-associated transmembrane protein 5</fullName>
    </recommendedName>
</protein>
<evidence type="ECO:0000256" key="7">
    <source>
        <dbReference type="SAM" id="Phobius"/>
    </source>
</evidence>
<name>A0A9D3PFB1_MEGAT</name>
<keyword evidence="9" id="KW-1185">Reference proteome</keyword>
<keyword evidence="5 7" id="KW-1133">Transmembrane helix</keyword>
<dbReference type="Pfam" id="PF03821">
    <property type="entry name" value="Mtp"/>
    <property type="match status" value="1"/>
</dbReference>
<evidence type="ECO:0000256" key="5">
    <source>
        <dbReference type="ARBA" id="ARBA00022989"/>
    </source>
</evidence>
<evidence type="ECO:0000313" key="9">
    <source>
        <dbReference type="Proteomes" id="UP001046870"/>
    </source>
</evidence>
<organism evidence="8 9">
    <name type="scientific">Megalops atlanticus</name>
    <name type="common">Tarpon</name>
    <name type="synonym">Clupea gigantea</name>
    <dbReference type="NCBI Taxonomy" id="7932"/>
    <lineage>
        <taxon>Eukaryota</taxon>
        <taxon>Metazoa</taxon>
        <taxon>Chordata</taxon>
        <taxon>Craniata</taxon>
        <taxon>Vertebrata</taxon>
        <taxon>Euteleostomi</taxon>
        <taxon>Actinopterygii</taxon>
        <taxon>Neopterygii</taxon>
        <taxon>Teleostei</taxon>
        <taxon>Elopiformes</taxon>
        <taxon>Megalopidae</taxon>
        <taxon>Megalops</taxon>
    </lineage>
</organism>
<dbReference type="EMBL" id="JAFDVH010000021">
    <property type="protein sequence ID" value="KAG7457837.1"/>
    <property type="molecule type" value="Genomic_DNA"/>
</dbReference>
<comment type="subcellular location">
    <subcellularLocation>
        <location evidence="1">Endomembrane system</location>
        <topology evidence="1">Multi-pass membrane protein</topology>
    </subcellularLocation>
</comment>
<dbReference type="GO" id="GO:0005765">
    <property type="term" value="C:lysosomal membrane"/>
    <property type="evidence" value="ECO:0007669"/>
    <property type="project" value="TreeGrafter"/>
</dbReference>
<keyword evidence="6 7" id="KW-0472">Membrane</keyword>
<keyword evidence="4 7" id="KW-0812">Transmembrane</keyword>
<proteinExistence type="inferred from homology"/>
<evidence type="ECO:0000256" key="6">
    <source>
        <dbReference type="ARBA" id="ARBA00023136"/>
    </source>
</evidence>
<evidence type="ECO:0000313" key="8">
    <source>
        <dbReference type="EMBL" id="KAG7457837.1"/>
    </source>
</evidence>
<dbReference type="Proteomes" id="UP001046870">
    <property type="component" value="Chromosome 21"/>
</dbReference>
<dbReference type="InterPro" id="IPR004687">
    <property type="entry name" value="LAPTM4/5"/>
</dbReference>
<comment type="caution">
    <text evidence="8">The sequence shown here is derived from an EMBL/GenBank/DDBJ whole genome shotgun (WGS) entry which is preliminary data.</text>
</comment>
<evidence type="ECO:0000256" key="2">
    <source>
        <dbReference type="ARBA" id="ARBA00010076"/>
    </source>
</evidence>
<gene>
    <name evidence="8" type="ORF">MATL_G00231560</name>
</gene>
<dbReference type="InterPro" id="IPR051115">
    <property type="entry name" value="LAPTM_transporter"/>
</dbReference>
<evidence type="ECO:0008006" key="10">
    <source>
        <dbReference type="Google" id="ProtNLM"/>
    </source>
</evidence>
<comment type="similarity">
    <text evidence="2">Belongs to the LAPTM4/LAPTM5 transporter family.</text>
</comment>
<dbReference type="OrthoDB" id="8733516at2759"/>
<keyword evidence="3" id="KW-0813">Transport</keyword>
<dbReference type="PANTHER" id="PTHR12479:SF2">
    <property type="entry name" value="LYSOSOMAL-ASSOCIATED TRANSMEMBRANE PROTEIN 5"/>
    <property type="match status" value="1"/>
</dbReference>
<reference evidence="8" key="1">
    <citation type="submission" date="2021-01" db="EMBL/GenBank/DDBJ databases">
        <authorList>
            <person name="Zahm M."/>
            <person name="Roques C."/>
            <person name="Cabau C."/>
            <person name="Klopp C."/>
            <person name="Donnadieu C."/>
            <person name="Jouanno E."/>
            <person name="Lampietro C."/>
            <person name="Louis A."/>
            <person name="Herpin A."/>
            <person name="Echchiki A."/>
            <person name="Berthelot C."/>
            <person name="Parey E."/>
            <person name="Roest-Crollius H."/>
            <person name="Braasch I."/>
            <person name="Postlethwait J."/>
            <person name="Bobe J."/>
            <person name="Montfort J."/>
            <person name="Bouchez O."/>
            <person name="Begum T."/>
            <person name="Mejri S."/>
            <person name="Adams A."/>
            <person name="Chen W.-J."/>
            <person name="Guiguen Y."/>
        </authorList>
    </citation>
    <scope>NUCLEOTIDE SEQUENCE</scope>
    <source>
        <strain evidence="8">YG-15Mar2019-1</strain>
        <tissue evidence="8">Brain</tissue>
    </source>
</reference>
<dbReference type="GO" id="GO:0012505">
    <property type="term" value="C:endomembrane system"/>
    <property type="evidence" value="ECO:0007669"/>
    <property type="project" value="UniProtKB-SubCell"/>
</dbReference>
<evidence type="ECO:0000256" key="4">
    <source>
        <dbReference type="ARBA" id="ARBA00022692"/>
    </source>
</evidence>